<evidence type="ECO:0000313" key="13">
    <source>
        <dbReference type="EMBL" id="MCL2914782.1"/>
    </source>
</evidence>
<name>A0ABT0NAA4_9GAMM</name>
<keyword evidence="7 11" id="KW-0808">Transferase</keyword>
<dbReference type="Gene3D" id="3.40.640.10">
    <property type="entry name" value="Type I PLP-dependent aspartate aminotransferase-like (Major domain)"/>
    <property type="match status" value="1"/>
</dbReference>
<dbReference type="EC" id="2.6.1.9" evidence="11"/>
<evidence type="ECO:0000313" key="14">
    <source>
        <dbReference type="Proteomes" id="UP001202831"/>
    </source>
</evidence>
<evidence type="ECO:0000259" key="12">
    <source>
        <dbReference type="Pfam" id="PF00155"/>
    </source>
</evidence>
<dbReference type="Proteomes" id="UP001202831">
    <property type="component" value="Unassembled WGS sequence"/>
</dbReference>
<comment type="pathway">
    <text evidence="2 11">Amino-acid biosynthesis; L-histidine biosynthesis; L-histidine from 5-phospho-alpha-D-ribose 1-diphosphate: step 7/9.</text>
</comment>
<dbReference type="InterPro" id="IPR005861">
    <property type="entry name" value="HisP_aminotrans"/>
</dbReference>
<evidence type="ECO:0000256" key="1">
    <source>
        <dbReference type="ARBA" id="ARBA00001933"/>
    </source>
</evidence>
<organism evidence="13 14">
    <name type="scientific">Shewanella corallii</name>
    <dbReference type="NCBI Taxonomy" id="560080"/>
    <lineage>
        <taxon>Bacteria</taxon>
        <taxon>Pseudomonadati</taxon>
        <taxon>Pseudomonadota</taxon>
        <taxon>Gammaproteobacteria</taxon>
        <taxon>Alteromonadales</taxon>
        <taxon>Shewanellaceae</taxon>
        <taxon>Shewanella</taxon>
    </lineage>
</organism>
<evidence type="ECO:0000256" key="8">
    <source>
        <dbReference type="ARBA" id="ARBA00022898"/>
    </source>
</evidence>
<evidence type="ECO:0000256" key="7">
    <source>
        <dbReference type="ARBA" id="ARBA00022679"/>
    </source>
</evidence>
<dbReference type="InterPro" id="IPR015422">
    <property type="entry name" value="PyrdxlP-dep_Trfase_small"/>
</dbReference>
<comment type="catalytic activity">
    <reaction evidence="10 11">
        <text>L-histidinol phosphate + 2-oxoglutarate = 3-(imidazol-4-yl)-2-oxopropyl phosphate + L-glutamate</text>
        <dbReference type="Rhea" id="RHEA:23744"/>
        <dbReference type="ChEBI" id="CHEBI:16810"/>
        <dbReference type="ChEBI" id="CHEBI:29985"/>
        <dbReference type="ChEBI" id="CHEBI:57766"/>
        <dbReference type="ChEBI" id="CHEBI:57980"/>
        <dbReference type="EC" id="2.6.1.9"/>
    </reaction>
</comment>
<dbReference type="InterPro" id="IPR015421">
    <property type="entry name" value="PyrdxlP-dep_Trfase_major"/>
</dbReference>
<feature type="modified residue" description="N6-(pyridoxal phosphate)lysine" evidence="11">
    <location>
        <position position="228"/>
    </location>
</feature>
<protein>
    <recommendedName>
        <fullName evidence="11">Histidinol-phosphate aminotransferase</fullName>
        <ecNumber evidence="11">2.6.1.9</ecNumber>
    </recommendedName>
    <alternativeName>
        <fullName evidence="11">Imidazole acetol-phosphate transaminase</fullName>
    </alternativeName>
</protein>
<dbReference type="HAMAP" id="MF_01023">
    <property type="entry name" value="HisC_aminotrans_2"/>
    <property type="match status" value="1"/>
</dbReference>
<gene>
    <name evidence="11 13" type="primary">hisC</name>
    <name evidence="13" type="ORF">L2725_13480</name>
</gene>
<dbReference type="GO" id="GO:0004400">
    <property type="term" value="F:histidinol-phosphate transaminase activity"/>
    <property type="evidence" value="ECO:0007669"/>
    <property type="project" value="UniProtKB-EC"/>
</dbReference>
<evidence type="ECO:0000256" key="2">
    <source>
        <dbReference type="ARBA" id="ARBA00005011"/>
    </source>
</evidence>
<keyword evidence="14" id="KW-1185">Reference proteome</keyword>
<evidence type="ECO:0000256" key="10">
    <source>
        <dbReference type="ARBA" id="ARBA00047481"/>
    </source>
</evidence>
<reference evidence="13 14" key="1">
    <citation type="submission" date="2022-01" db="EMBL/GenBank/DDBJ databases">
        <title>Whole genome-based taxonomy of the Shewanellaceae.</title>
        <authorList>
            <person name="Martin-Rodriguez A.J."/>
        </authorList>
    </citation>
    <scope>NUCLEOTIDE SEQUENCE [LARGE SCALE GENOMIC DNA]</scope>
    <source>
        <strain evidence="13 14">DSM 21332</strain>
    </source>
</reference>
<dbReference type="PROSITE" id="PS00599">
    <property type="entry name" value="AA_TRANSFER_CLASS_2"/>
    <property type="match status" value="1"/>
</dbReference>
<comment type="subunit">
    <text evidence="4 11">Homodimer.</text>
</comment>
<feature type="domain" description="Aminotransferase class I/classII large" evidence="12">
    <location>
        <begin position="65"/>
        <end position="362"/>
    </location>
</feature>
<evidence type="ECO:0000256" key="6">
    <source>
        <dbReference type="ARBA" id="ARBA00022605"/>
    </source>
</evidence>
<evidence type="ECO:0000256" key="3">
    <source>
        <dbReference type="ARBA" id="ARBA00007970"/>
    </source>
</evidence>
<dbReference type="EMBL" id="JAKIKT010000005">
    <property type="protein sequence ID" value="MCL2914782.1"/>
    <property type="molecule type" value="Genomic_DNA"/>
</dbReference>
<dbReference type="InterPro" id="IPR015424">
    <property type="entry name" value="PyrdxlP-dep_Trfase"/>
</dbReference>
<dbReference type="CDD" id="cd00609">
    <property type="entry name" value="AAT_like"/>
    <property type="match status" value="1"/>
</dbReference>
<dbReference type="Pfam" id="PF00155">
    <property type="entry name" value="Aminotran_1_2"/>
    <property type="match status" value="1"/>
</dbReference>
<dbReference type="RefSeq" id="WP_249249627.1">
    <property type="nucleotide sequence ID" value="NZ_JAKIKT010000005.1"/>
</dbReference>
<dbReference type="SUPFAM" id="SSF53383">
    <property type="entry name" value="PLP-dependent transferases"/>
    <property type="match status" value="1"/>
</dbReference>
<keyword evidence="9 11" id="KW-0368">Histidine biosynthesis</keyword>
<comment type="caution">
    <text evidence="13">The sequence shown here is derived from an EMBL/GenBank/DDBJ whole genome shotgun (WGS) entry which is preliminary data.</text>
</comment>
<comment type="similarity">
    <text evidence="3 11">Belongs to the class-II pyridoxal-phosphate-dependent aminotransferase family. Histidinol-phosphate aminotransferase subfamily.</text>
</comment>
<evidence type="ECO:0000256" key="9">
    <source>
        <dbReference type="ARBA" id="ARBA00023102"/>
    </source>
</evidence>
<dbReference type="InterPro" id="IPR001917">
    <property type="entry name" value="Aminotrans_II_pyridoxalP_BS"/>
</dbReference>
<sequence>MSADNNPRARRSPVVEERAIKLAARLARPELLSLEPYQSARRIGGRGDIWVNANESPFNNTVLAGANRYPECQPPALIQAYADYADVPADSIICGRGADEAIELLIRTFCIPGRDAIVTFGPTYGMYGISAATFNVAVTELKLDGEFALPGPGELAGSINDEKIIFVCNPNNPTGTLVSKAQITGLLTQFPDKLIVVDEAYIEFCPEQSSAPLLSEYPNLVVLRTLSKAFALAGIRCGFMLANPGICELVMRVIAPYPVPAPVADMATAALTETGINTMQTQVEALIANGRRLGKALEQAGATVSISFANFLLAEYEDVDAINGQASQAGIVARRYSHPRLANAIRFSFTNDAETDAIIRALCSAESATTENSK</sequence>
<dbReference type="PANTHER" id="PTHR42885">
    <property type="entry name" value="HISTIDINOL-PHOSPHATE AMINOTRANSFERASE-RELATED"/>
    <property type="match status" value="1"/>
</dbReference>
<proteinExistence type="inferred from homology"/>
<dbReference type="InterPro" id="IPR004839">
    <property type="entry name" value="Aminotransferase_I/II_large"/>
</dbReference>
<dbReference type="PANTHER" id="PTHR42885:SF2">
    <property type="entry name" value="HISTIDINOL-PHOSPHATE AMINOTRANSFERASE"/>
    <property type="match status" value="1"/>
</dbReference>
<evidence type="ECO:0000256" key="5">
    <source>
        <dbReference type="ARBA" id="ARBA00022576"/>
    </source>
</evidence>
<accession>A0ABT0NAA4</accession>
<comment type="cofactor">
    <cofactor evidence="1 11">
        <name>pyridoxal 5'-phosphate</name>
        <dbReference type="ChEBI" id="CHEBI:597326"/>
    </cofactor>
</comment>
<evidence type="ECO:0000256" key="11">
    <source>
        <dbReference type="HAMAP-Rule" id="MF_01023"/>
    </source>
</evidence>
<keyword evidence="6 11" id="KW-0028">Amino-acid biosynthesis</keyword>
<evidence type="ECO:0000256" key="4">
    <source>
        <dbReference type="ARBA" id="ARBA00011738"/>
    </source>
</evidence>
<keyword evidence="5 11" id="KW-0032">Aminotransferase</keyword>
<keyword evidence="8 11" id="KW-0663">Pyridoxal phosphate</keyword>
<dbReference type="NCBIfam" id="TIGR01141">
    <property type="entry name" value="hisC"/>
    <property type="match status" value="1"/>
</dbReference>
<dbReference type="Gene3D" id="3.90.1150.10">
    <property type="entry name" value="Aspartate Aminotransferase, domain 1"/>
    <property type="match status" value="1"/>
</dbReference>